<gene>
    <name evidence="2" type="ORF">SCHPADRAFT_1001827</name>
</gene>
<accession>A0A0H2RCI2</accession>
<feature type="compositionally biased region" description="Basic and acidic residues" evidence="1">
    <location>
        <begin position="16"/>
        <end position="27"/>
    </location>
</feature>
<dbReference type="EMBL" id="KQ086153">
    <property type="protein sequence ID" value="KLO07213.1"/>
    <property type="molecule type" value="Genomic_DNA"/>
</dbReference>
<evidence type="ECO:0000313" key="3">
    <source>
        <dbReference type="Proteomes" id="UP000053477"/>
    </source>
</evidence>
<reference evidence="2 3" key="1">
    <citation type="submission" date="2015-04" db="EMBL/GenBank/DDBJ databases">
        <title>Complete genome sequence of Schizopora paradoxa KUC8140, a cosmopolitan wood degrader in East Asia.</title>
        <authorList>
            <consortium name="DOE Joint Genome Institute"/>
            <person name="Min B."/>
            <person name="Park H."/>
            <person name="Jang Y."/>
            <person name="Kim J.-J."/>
            <person name="Kim K.H."/>
            <person name="Pangilinan J."/>
            <person name="Lipzen A."/>
            <person name="Riley R."/>
            <person name="Grigoriev I.V."/>
            <person name="Spatafora J.W."/>
            <person name="Choi I.-G."/>
        </authorList>
    </citation>
    <scope>NUCLEOTIDE SEQUENCE [LARGE SCALE GENOMIC DNA]</scope>
    <source>
        <strain evidence="2 3">KUC8140</strain>
    </source>
</reference>
<dbReference type="Proteomes" id="UP000053477">
    <property type="component" value="Unassembled WGS sequence"/>
</dbReference>
<sequence length="315" mass="36643">MPPKRRRTSESSSSNDDGKRTGPQPHDKLWFDDGNIVLATEVHLYRVYKGMLVKHSMVLNNMFEIPTGDANTERWEDVPMVQMVGDKDEEVSALLEALYDRHFQDTVCGLELPTLSSLLSISTKYDFNEIRADVMKRLVTLFPNELEQVEEAKILWKRHLVKYVCELVVVAHRCEALLILPAMYYRLSGCPLEVAFRYLQDLPEDRLTSFLLGREWLRDISHDLKRISLRPKQTAKICRHPECLERFLALLPDQPFQIIFDLYNGGLMAGLDVHSGICKVCEQEHIQIVKWTKEAAWEILPEQFLDKSWEELRQT</sequence>
<protein>
    <recommendedName>
        <fullName evidence="4">BTB domain-containing protein</fullName>
    </recommendedName>
</protein>
<organism evidence="2 3">
    <name type="scientific">Schizopora paradoxa</name>
    <dbReference type="NCBI Taxonomy" id="27342"/>
    <lineage>
        <taxon>Eukaryota</taxon>
        <taxon>Fungi</taxon>
        <taxon>Dikarya</taxon>
        <taxon>Basidiomycota</taxon>
        <taxon>Agaricomycotina</taxon>
        <taxon>Agaricomycetes</taxon>
        <taxon>Hymenochaetales</taxon>
        <taxon>Schizoporaceae</taxon>
        <taxon>Schizopora</taxon>
    </lineage>
</organism>
<dbReference type="OrthoDB" id="3027208at2759"/>
<name>A0A0H2RCI2_9AGAM</name>
<dbReference type="InParanoid" id="A0A0H2RCI2"/>
<evidence type="ECO:0000313" key="2">
    <source>
        <dbReference type="EMBL" id="KLO07213.1"/>
    </source>
</evidence>
<evidence type="ECO:0000256" key="1">
    <source>
        <dbReference type="SAM" id="MobiDB-lite"/>
    </source>
</evidence>
<keyword evidence="3" id="KW-1185">Reference proteome</keyword>
<feature type="region of interest" description="Disordered" evidence="1">
    <location>
        <begin position="1"/>
        <end position="27"/>
    </location>
</feature>
<dbReference type="AlphaFoldDB" id="A0A0H2RCI2"/>
<evidence type="ECO:0008006" key="4">
    <source>
        <dbReference type="Google" id="ProtNLM"/>
    </source>
</evidence>
<proteinExistence type="predicted"/>